<gene>
    <name evidence="2" type="ORF">CYCCA115_LOCUS3255</name>
</gene>
<evidence type="ECO:0000256" key="1">
    <source>
        <dbReference type="SAM" id="MobiDB-lite"/>
    </source>
</evidence>
<accession>A0AAD2CFL4</accession>
<keyword evidence="3" id="KW-1185">Reference proteome</keyword>
<comment type="caution">
    <text evidence="2">The sequence shown here is derived from an EMBL/GenBank/DDBJ whole genome shotgun (WGS) entry which is preliminary data.</text>
</comment>
<feature type="compositionally biased region" description="Acidic residues" evidence="1">
    <location>
        <begin position="55"/>
        <end position="65"/>
    </location>
</feature>
<protein>
    <submittedName>
        <fullName evidence="2">Uncharacterized protein</fullName>
    </submittedName>
</protein>
<evidence type="ECO:0000313" key="3">
    <source>
        <dbReference type="Proteomes" id="UP001295423"/>
    </source>
</evidence>
<feature type="compositionally biased region" description="Basic residues" evidence="1">
    <location>
        <begin position="255"/>
        <end position="273"/>
    </location>
</feature>
<evidence type="ECO:0000313" key="2">
    <source>
        <dbReference type="EMBL" id="CAJ1933314.1"/>
    </source>
</evidence>
<feature type="compositionally biased region" description="Basic and acidic residues" evidence="1">
    <location>
        <begin position="311"/>
        <end position="337"/>
    </location>
</feature>
<dbReference type="EMBL" id="CAKOGP040000258">
    <property type="protein sequence ID" value="CAJ1933314.1"/>
    <property type="molecule type" value="Genomic_DNA"/>
</dbReference>
<feature type="compositionally biased region" description="Low complexity" evidence="1">
    <location>
        <begin position="276"/>
        <end position="293"/>
    </location>
</feature>
<feature type="compositionally biased region" description="Basic and acidic residues" evidence="1">
    <location>
        <begin position="114"/>
        <end position="126"/>
    </location>
</feature>
<reference evidence="2" key="1">
    <citation type="submission" date="2023-08" db="EMBL/GenBank/DDBJ databases">
        <authorList>
            <person name="Audoor S."/>
            <person name="Bilcke G."/>
        </authorList>
    </citation>
    <scope>NUCLEOTIDE SEQUENCE</scope>
</reference>
<name>A0AAD2CFL4_9STRA</name>
<proteinExistence type="predicted"/>
<feature type="compositionally biased region" description="Low complexity" evidence="1">
    <location>
        <begin position="132"/>
        <end position="148"/>
    </location>
</feature>
<dbReference type="AlphaFoldDB" id="A0AAD2CFL4"/>
<feature type="region of interest" description="Disordered" evidence="1">
    <location>
        <begin position="45"/>
        <end position="148"/>
    </location>
</feature>
<sequence>MVFQDPNTISGTNSAEDVAMVRKTIATMTVIDDPGDPDVMMLPELGMSSSSSTEIDADTERDDESSNLRNTNGVHTRETMDDGGSGAGAAGVLQEELEFEETRTQHTRNTTAHTRAESAHTRESTHSRATMQTKETTQTKQTTQTQETYQTYHTQGDESAFTFETFASQGCETIGDASVEMKNALIYIQESVGKCFGVDISSEVQATIGEVEQTTAEIVEDRKEIWHVLLDQVEDQMIEQLGDHWLEPGEEEIKRRGRAAAKASAARRKKKGHQNATTATATTTTTTTRTSTSVGGKGSNGRSRSKSQKKRRDETRDDVVHAQKDINNKRPSRERVSRSRSKPKQRREDPTRTRSKPRQLNVGEIVDGDLLVVDDDEVEKSMLSEIEGAGSMDGVPSYDSPVGERSVLYFAA</sequence>
<dbReference type="Proteomes" id="UP001295423">
    <property type="component" value="Unassembled WGS sequence"/>
</dbReference>
<feature type="region of interest" description="Disordered" evidence="1">
    <location>
        <begin position="252"/>
        <end position="360"/>
    </location>
</feature>
<organism evidence="2 3">
    <name type="scientific">Cylindrotheca closterium</name>
    <dbReference type="NCBI Taxonomy" id="2856"/>
    <lineage>
        <taxon>Eukaryota</taxon>
        <taxon>Sar</taxon>
        <taxon>Stramenopiles</taxon>
        <taxon>Ochrophyta</taxon>
        <taxon>Bacillariophyta</taxon>
        <taxon>Bacillariophyceae</taxon>
        <taxon>Bacillariophycidae</taxon>
        <taxon>Bacillariales</taxon>
        <taxon>Bacillariaceae</taxon>
        <taxon>Cylindrotheca</taxon>
    </lineage>
</organism>